<protein>
    <recommendedName>
        <fullName evidence="9">Small ribosomal subunit protein uS4m</fullName>
    </recommendedName>
</protein>
<evidence type="ECO:0000313" key="14">
    <source>
        <dbReference type="Proteomes" id="UP000283841"/>
    </source>
</evidence>
<dbReference type="AlphaFoldDB" id="A0A443HMX7"/>
<dbReference type="EMBL" id="RCNU01000010">
    <property type="protein sequence ID" value="RWQ93163.1"/>
    <property type="molecule type" value="Genomic_DNA"/>
</dbReference>
<evidence type="ECO:0000256" key="7">
    <source>
        <dbReference type="ARBA" id="ARBA00023274"/>
    </source>
</evidence>
<reference evidence="13 14" key="1">
    <citation type="journal article" date="2018" name="Front. Microbiol.">
        <title>Genomic and genetic insights into a cosmopolitan fungus, Paecilomyces variotii (Eurotiales).</title>
        <authorList>
            <person name="Urquhart A.S."/>
            <person name="Mondo S.J."/>
            <person name="Makela M.R."/>
            <person name="Hane J.K."/>
            <person name="Wiebenga A."/>
            <person name="He G."/>
            <person name="Mihaltcheva S."/>
            <person name="Pangilinan J."/>
            <person name="Lipzen A."/>
            <person name="Barry K."/>
            <person name="de Vries R.P."/>
            <person name="Grigoriev I.V."/>
            <person name="Idnurm A."/>
        </authorList>
    </citation>
    <scope>NUCLEOTIDE SEQUENCE [LARGE SCALE GENOMIC DNA]</scope>
    <source>
        <strain evidence="13 14">CBS 101075</strain>
    </source>
</reference>
<name>A0A443HMX7_BYSSP</name>
<feature type="compositionally biased region" description="Polar residues" evidence="11">
    <location>
        <begin position="80"/>
        <end position="92"/>
    </location>
</feature>
<dbReference type="GO" id="GO:0042274">
    <property type="term" value="P:ribosomal small subunit biogenesis"/>
    <property type="evidence" value="ECO:0007669"/>
    <property type="project" value="TreeGrafter"/>
</dbReference>
<dbReference type="PANTHER" id="PTHR11831">
    <property type="entry name" value="30S 40S RIBOSOMAL PROTEIN"/>
    <property type="match status" value="1"/>
</dbReference>
<dbReference type="InterPro" id="IPR018079">
    <property type="entry name" value="Ribosomal_uS4_CS"/>
</dbReference>
<feature type="compositionally biased region" description="Low complexity" evidence="11">
    <location>
        <begin position="316"/>
        <end position="336"/>
    </location>
</feature>
<dbReference type="InterPro" id="IPR022801">
    <property type="entry name" value="Ribosomal_uS4"/>
</dbReference>
<keyword evidence="6" id="KW-0496">Mitochondrion</keyword>
<evidence type="ECO:0000259" key="12">
    <source>
        <dbReference type="SMART" id="SM00363"/>
    </source>
</evidence>
<dbReference type="GO" id="GO:0019843">
    <property type="term" value="F:rRNA binding"/>
    <property type="evidence" value="ECO:0007669"/>
    <property type="project" value="UniProtKB-KW"/>
</dbReference>
<dbReference type="Proteomes" id="UP000283841">
    <property type="component" value="Unassembled WGS sequence"/>
</dbReference>
<feature type="region of interest" description="Disordered" evidence="11">
    <location>
        <begin position="184"/>
        <end position="262"/>
    </location>
</feature>
<dbReference type="InterPro" id="IPR036986">
    <property type="entry name" value="S4_RNA-bd_sf"/>
</dbReference>
<dbReference type="PROSITE" id="PS50889">
    <property type="entry name" value="S4"/>
    <property type="match status" value="1"/>
</dbReference>
<keyword evidence="4 10" id="KW-0694">RNA-binding</keyword>
<keyword evidence="7" id="KW-0687">Ribonucleoprotein</keyword>
<dbReference type="SUPFAM" id="SSF55174">
    <property type="entry name" value="Alpha-L RNA-binding motif"/>
    <property type="match status" value="1"/>
</dbReference>
<sequence>MRNRATTPLKGGAKIRQSWSKYNLYNLNRFRNPPTANKTFFQQKWAAKSIARSYHGEQVRESQWERMFSRRLRSVVPMNPSQLAQDDGSQISAGRGSGLEKPGRRSASSVPRTPFTQMTFAPLERRLDVAIFRAMFASSTRQARQFVVHGAVTVNGKKMKFPGYLLNPGDLFQVDPERVMFATGAPKDKHERREGRLAKKSAAAAQEAEEANAEEEAAKEAKDEEKPEDAKDEDPRETLKTLLAQAKTIMSSSKDVLPAKRKQEIRGFQKAVKRVLSRSQSSSVLTDNLEAQFSELTSLLRAKRAEKVEAKESKSEGASATESTKSANAATAASDAKPGEQLTEAFRKAALDPEGLDGESASELSDVEFDVLKRALEQLRDNPIDSTKPYATPWRPRDYMSAFAFIPKYLEVNQNICAAVYLRHPVARPGFSEVPTPFGEGVGTAAFAWYLRRR</sequence>
<evidence type="ECO:0000256" key="11">
    <source>
        <dbReference type="SAM" id="MobiDB-lite"/>
    </source>
</evidence>
<keyword evidence="14" id="KW-1185">Reference proteome</keyword>
<comment type="subcellular location">
    <subcellularLocation>
        <location evidence="1">Mitochondrion</location>
    </subcellularLocation>
</comment>
<dbReference type="RefSeq" id="XP_028482808.1">
    <property type="nucleotide sequence ID" value="XM_028631190.1"/>
</dbReference>
<dbReference type="PANTHER" id="PTHR11831:SF4">
    <property type="entry name" value="SMALL RIBOSOMAL SUBUNIT PROTEIN US4M"/>
    <property type="match status" value="1"/>
</dbReference>
<comment type="similarity">
    <text evidence="2">Belongs to the universal ribosomal protein uS4 family.</text>
</comment>
<feature type="compositionally biased region" description="Basic and acidic residues" evidence="11">
    <location>
        <begin position="216"/>
        <end position="239"/>
    </location>
</feature>
<evidence type="ECO:0000256" key="4">
    <source>
        <dbReference type="ARBA" id="ARBA00022884"/>
    </source>
</evidence>
<dbReference type="GO" id="GO:0003735">
    <property type="term" value="F:structural constituent of ribosome"/>
    <property type="evidence" value="ECO:0007669"/>
    <property type="project" value="TreeGrafter"/>
</dbReference>
<evidence type="ECO:0000256" key="2">
    <source>
        <dbReference type="ARBA" id="ARBA00007465"/>
    </source>
</evidence>
<dbReference type="OrthoDB" id="3356781at2759"/>
<proteinExistence type="inferred from homology"/>
<organism evidence="13 14">
    <name type="scientific">Byssochlamys spectabilis</name>
    <name type="common">Paecilomyces variotii</name>
    <dbReference type="NCBI Taxonomy" id="264951"/>
    <lineage>
        <taxon>Eukaryota</taxon>
        <taxon>Fungi</taxon>
        <taxon>Dikarya</taxon>
        <taxon>Ascomycota</taxon>
        <taxon>Pezizomycotina</taxon>
        <taxon>Eurotiomycetes</taxon>
        <taxon>Eurotiomycetidae</taxon>
        <taxon>Eurotiales</taxon>
        <taxon>Thermoascaceae</taxon>
        <taxon>Paecilomyces</taxon>
    </lineage>
</organism>
<evidence type="ECO:0000256" key="9">
    <source>
        <dbReference type="ARBA" id="ARBA00071419"/>
    </source>
</evidence>
<evidence type="ECO:0000256" key="1">
    <source>
        <dbReference type="ARBA" id="ARBA00004173"/>
    </source>
</evidence>
<dbReference type="Pfam" id="PF01479">
    <property type="entry name" value="S4"/>
    <property type="match status" value="1"/>
</dbReference>
<dbReference type="GO" id="GO:0005763">
    <property type="term" value="C:mitochondrial small ribosomal subunit"/>
    <property type="evidence" value="ECO:0007669"/>
    <property type="project" value="TreeGrafter"/>
</dbReference>
<keyword evidence="3 10" id="KW-0699">rRNA-binding</keyword>
<evidence type="ECO:0000256" key="8">
    <source>
        <dbReference type="ARBA" id="ARBA00037226"/>
    </source>
</evidence>
<comment type="function">
    <text evidence="8">Component of the mitochondrial ribosome (mitoribosome), a dedicated translation machinery responsible for the synthesis of mitochondrial genome-encoded proteins, including at least some of the essential transmembrane subunits of the mitochondrial respiratory chain. The mitoribosomes are attached to the mitochondrial inner membrane and translation products are cotranslationally integrated into the membrane.</text>
</comment>
<dbReference type="SMART" id="SM00363">
    <property type="entry name" value="S4"/>
    <property type="match status" value="1"/>
</dbReference>
<feature type="region of interest" description="Disordered" evidence="11">
    <location>
        <begin position="305"/>
        <end position="339"/>
    </location>
</feature>
<dbReference type="VEuPathDB" id="FungiDB:C8Q69DRAFT_475293"/>
<dbReference type="GeneID" id="39600467"/>
<dbReference type="FunFam" id="3.10.290.10:FF:000025">
    <property type="entry name" value="30S ribosomal subunit S4"/>
    <property type="match status" value="1"/>
</dbReference>
<evidence type="ECO:0000256" key="3">
    <source>
        <dbReference type="ARBA" id="ARBA00022730"/>
    </source>
</evidence>
<feature type="domain" description="RNA-binding S4" evidence="12">
    <location>
        <begin position="125"/>
        <end position="185"/>
    </location>
</feature>
<dbReference type="PROSITE" id="PS00632">
    <property type="entry name" value="RIBOSOMAL_S4"/>
    <property type="match status" value="1"/>
</dbReference>
<accession>A0A443HMX7</accession>
<evidence type="ECO:0000313" key="13">
    <source>
        <dbReference type="EMBL" id="RWQ93163.1"/>
    </source>
</evidence>
<dbReference type="CDD" id="cd00165">
    <property type="entry name" value="S4"/>
    <property type="match status" value="1"/>
</dbReference>
<keyword evidence="5" id="KW-0689">Ribosomal protein</keyword>
<dbReference type="Gene3D" id="3.10.290.10">
    <property type="entry name" value="RNA-binding S4 domain"/>
    <property type="match status" value="1"/>
</dbReference>
<dbReference type="InterPro" id="IPR002942">
    <property type="entry name" value="S4_RNA-bd"/>
</dbReference>
<feature type="region of interest" description="Disordered" evidence="11">
    <location>
        <begin position="80"/>
        <end position="112"/>
    </location>
</feature>
<comment type="caution">
    <text evidence="13">The sequence shown here is derived from an EMBL/GenBank/DDBJ whole genome shotgun (WGS) entry which is preliminary data.</text>
</comment>
<dbReference type="STRING" id="264951.A0A443HMX7"/>
<feature type="compositionally biased region" description="Basic and acidic residues" evidence="11">
    <location>
        <begin position="186"/>
        <end position="197"/>
    </location>
</feature>
<feature type="compositionally biased region" description="Basic and acidic residues" evidence="11">
    <location>
        <begin position="305"/>
        <end position="315"/>
    </location>
</feature>
<evidence type="ECO:0000256" key="5">
    <source>
        <dbReference type="ARBA" id="ARBA00022980"/>
    </source>
</evidence>
<evidence type="ECO:0000256" key="6">
    <source>
        <dbReference type="ARBA" id="ARBA00023128"/>
    </source>
</evidence>
<gene>
    <name evidence="13" type="ORF">C8Q69DRAFT_475293</name>
</gene>
<evidence type="ECO:0000256" key="10">
    <source>
        <dbReference type="PROSITE-ProRule" id="PRU00182"/>
    </source>
</evidence>